<dbReference type="InterPro" id="IPR004827">
    <property type="entry name" value="bZIP"/>
</dbReference>
<dbReference type="STRING" id="684364.F4PC65"/>
<feature type="region of interest" description="Disordered" evidence="1">
    <location>
        <begin position="1"/>
        <end position="43"/>
    </location>
</feature>
<dbReference type="Pfam" id="PF00170">
    <property type="entry name" value="bZIP_1"/>
    <property type="match status" value="1"/>
</dbReference>
<dbReference type="InParanoid" id="F4PC65"/>
<keyword evidence="4" id="KW-1185">Reference proteome</keyword>
<name>F4PC65_BATDJ</name>
<sequence>MKGYPSMPWSNTSPNLVLNTQPSQDTPQSHIHSTQESLSKPSSQSNLLPITVLSNPFFNSNFFLSPMHQASFSPHLSSQLLMANKSHSQNESISHQNPNPPATTPYKNKNEPQVLDIVMPATTKPTPSMGLHHYRMASMPSRITNLQRDVAPQSIVTTWIPVQSQEMVHSKLNCPDSTLSCSKPPQWGTLSDFSTHHHQELSVAVASEPQTSSASPKTFKHRTSERQQQQRRAKQNREAQRSFRTRHKAYVQQLEQRVVQLQAMVAVAKSSSGWQDERQEVFNTVYKACKPFLVPLNQVVCSSGEGVLTQHSNERNTSVESERGMHSSSASLPSQSAITLLANEIVQSLKAVATKYDTMWDRSINLDSDPTMVHDNLK</sequence>
<feature type="domain" description="BZIP" evidence="2">
    <location>
        <begin position="227"/>
        <end position="263"/>
    </location>
</feature>
<dbReference type="EMBL" id="GL882893">
    <property type="protein sequence ID" value="EGF77063.1"/>
    <property type="molecule type" value="Genomic_DNA"/>
</dbReference>
<dbReference type="Gene3D" id="1.20.5.170">
    <property type="match status" value="1"/>
</dbReference>
<gene>
    <name evidence="3" type="ORF">BATDEDRAFT_37459</name>
</gene>
<dbReference type="SUPFAM" id="SSF57959">
    <property type="entry name" value="Leucine zipper domain"/>
    <property type="match status" value="1"/>
</dbReference>
<feature type="compositionally biased region" description="Polar residues" evidence="1">
    <location>
        <begin position="84"/>
        <end position="97"/>
    </location>
</feature>
<dbReference type="Proteomes" id="UP000007241">
    <property type="component" value="Unassembled WGS sequence"/>
</dbReference>
<dbReference type="CDD" id="cd14688">
    <property type="entry name" value="bZIP_YAP"/>
    <property type="match status" value="1"/>
</dbReference>
<dbReference type="AlphaFoldDB" id="F4PC65"/>
<feature type="compositionally biased region" description="Basic residues" evidence="1">
    <location>
        <begin position="218"/>
        <end position="234"/>
    </location>
</feature>
<feature type="region of interest" description="Disordered" evidence="1">
    <location>
        <begin position="84"/>
        <end position="112"/>
    </location>
</feature>
<protein>
    <submittedName>
        <fullName evidence="3">Expressed protein</fullName>
    </submittedName>
</protein>
<evidence type="ECO:0000313" key="3">
    <source>
        <dbReference type="EMBL" id="EGF77063.1"/>
    </source>
</evidence>
<accession>F4PC65</accession>
<evidence type="ECO:0000256" key="1">
    <source>
        <dbReference type="SAM" id="MobiDB-lite"/>
    </source>
</evidence>
<dbReference type="GO" id="GO:0003700">
    <property type="term" value="F:DNA-binding transcription factor activity"/>
    <property type="evidence" value="ECO:0007669"/>
    <property type="project" value="InterPro"/>
</dbReference>
<reference evidence="3 4" key="1">
    <citation type="submission" date="2009-12" db="EMBL/GenBank/DDBJ databases">
        <title>The draft genome of Batrachochytrium dendrobatidis.</title>
        <authorList>
            <consortium name="US DOE Joint Genome Institute (JGI-PGF)"/>
            <person name="Kuo A."/>
            <person name="Salamov A."/>
            <person name="Schmutz J."/>
            <person name="Lucas S."/>
            <person name="Pitluck S."/>
            <person name="Rosenblum E."/>
            <person name="Stajich J."/>
            <person name="Eisen M."/>
            <person name="Grigoriev I.V."/>
        </authorList>
    </citation>
    <scope>NUCLEOTIDE SEQUENCE [LARGE SCALE GENOMIC DNA]</scope>
    <source>
        <strain evidence="4">JAM81 / FGSC 10211</strain>
    </source>
</reference>
<dbReference type="HOGENOM" id="CLU_731556_0_0_1"/>
<feature type="region of interest" description="Disordered" evidence="1">
    <location>
        <begin position="311"/>
        <end position="330"/>
    </location>
</feature>
<feature type="region of interest" description="Disordered" evidence="1">
    <location>
        <begin position="204"/>
        <end position="244"/>
    </location>
</feature>
<organism evidence="3 4">
    <name type="scientific">Batrachochytrium dendrobatidis (strain JAM81 / FGSC 10211)</name>
    <name type="common">Frog chytrid fungus</name>
    <dbReference type="NCBI Taxonomy" id="684364"/>
    <lineage>
        <taxon>Eukaryota</taxon>
        <taxon>Fungi</taxon>
        <taxon>Fungi incertae sedis</taxon>
        <taxon>Chytridiomycota</taxon>
        <taxon>Chytridiomycota incertae sedis</taxon>
        <taxon>Chytridiomycetes</taxon>
        <taxon>Rhizophydiales</taxon>
        <taxon>Rhizophydiales incertae sedis</taxon>
        <taxon>Batrachochytrium</taxon>
    </lineage>
</organism>
<feature type="compositionally biased region" description="Polar residues" evidence="1">
    <location>
        <begin position="8"/>
        <end position="43"/>
    </location>
</feature>
<dbReference type="GeneID" id="18241418"/>
<evidence type="ECO:0000259" key="2">
    <source>
        <dbReference type="Pfam" id="PF00170"/>
    </source>
</evidence>
<proteinExistence type="predicted"/>
<dbReference type="InterPro" id="IPR046347">
    <property type="entry name" value="bZIP_sf"/>
</dbReference>
<evidence type="ECO:0000313" key="4">
    <source>
        <dbReference type="Proteomes" id="UP000007241"/>
    </source>
</evidence>
<dbReference type="RefSeq" id="XP_006682238.1">
    <property type="nucleotide sequence ID" value="XM_006682175.1"/>
</dbReference>